<evidence type="ECO:0000256" key="1">
    <source>
        <dbReference type="SAM" id="MobiDB-lite"/>
    </source>
</evidence>
<dbReference type="AlphaFoldDB" id="A0A0Q3MGV8"/>
<name>A0A0Q3MGV8_AMAAE</name>
<keyword evidence="3" id="KW-1185">Reference proteome</keyword>
<protein>
    <submittedName>
        <fullName evidence="2">Uncharacterized protein</fullName>
    </submittedName>
</protein>
<proteinExistence type="predicted"/>
<evidence type="ECO:0000313" key="2">
    <source>
        <dbReference type="EMBL" id="KQK81701.1"/>
    </source>
</evidence>
<feature type="region of interest" description="Disordered" evidence="1">
    <location>
        <begin position="97"/>
        <end position="118"/>
    </location>
</feature>
<feature type="region of interest" description="Disordered" evidence="1">
    <location>
        <begin position="20"/>
        <end position="40"/>
    </location>
</feature>
<organism evidence="2 3">
    <name type="scientific">Amazona aestiva</name>
    <name type="common">Blue-fronted Amazon parrot</name>
    <dbReference type="NCBI Taxonomy" id="12930"/>
    <lineage>
        <taxon>Eukaryota</taxon>
        <taxon>Metazoa</taxon>
        <taxon>Chordata</taxon>
        <taxon>Craniata</taxon>
        <taxon>Vertebrata</taxon>
        <taxon>Euteleostomi</taxon>
        <taxon>Archelosauria</taxon>
        <taxon>Archosauria</taxon>
        <taxon>Dinosauria</taxon>
        <taxon>Saurischia</taxon>
        <taxon>Theropoda</taxon>
        <taxon>Coelurosauria</taxon>
        <taxon>Aves</taxon>
        <taxon>Neognathae</taxon>
        <taxon>Neoaves</taxon>
        <taxon>Telluraves</taxon>
        <taxon>Australaves</taxon>
        <taxon>Psittaciformes</taxon>
        <taxon>Psittacidae</taxon>
        <taxon>Amazona</taxon>
    </lineage>
</organism>
<accession>A0A0Q3MGV8</accession>
<evidence type="ECO:0000313" key="3">
    <source>
        <dbReference type="Proteomes" id="UP000051836"/>
    </source>
</evidence>
<dbReference type="Proteomes" id="UP000051836">
    <property type="component" value="Unassembled WGS sequence"/>
</dbReference>
<feature type="compositionally biased region" description="Basic and acidic residues" evidence="1">
    <location>
        <begin position="20"/>
        <end position="29"/>
    </location>
</feature>
<gene>
    <name evidence="2" type="ORF">AAES_109225</name>
</gene>
<dbReference type="EMBL" id="LMAW01002224">
    <property type="protein sequence ID" value="KQK81701.1"/>
    <property type="molecule type" value="Genomic_DNA"/>
</dbReference>
<reference evidence="2 3" key="1">
    <citation type="submission" date="2015-10" db="EMBL/GenBank/DDBJ databases">
        <authorList>
            <person name="Gilbert D.G."/>
        </authorList>
    </citation>
    <scope>NUCLEOTIDE SEQUENCE [LARGE SCALE GENOMIC DNA]</scope>
    <source>
        <strain evidence="2">FVVF132</strain>
    </source>
</reference>
<comment type="caution">
    <text evidence="2">The sequence shown here is derived from an EMBL/GenBank/DDBJ whole genome shotgun (WGS) entry which is preliminary data.</text>
</comment>
<sequence>MHAQTILQLAINGALQRDKLQKPQWRSKEVSLPSNRPSLAPSPNIHSQLLKIIWKDAFLLLGIPVLNPPAQQGGSATLLAKQLPLYLAMGTGHQPASIPFSSKHPPACTPLQRDRHEE</sequence>